<dbReference type="PATRIC" id="fig|179408.3.peg.2127"/>
<evidence type="ECO:0000256" key="7">
    <source>
        <dbReference type="ARBA" id="ARBA00022741"/>
    </source>
</evidence>
<dbReference type="CDD" id="cd07302">
    <property type="entry name" value="CHD"/>
    <property type="match status" value="1"/>
</dbReference>
<keyword evidence="5 19" id="KW-0812">Transmembrane</keyword>
<evidence type="ECO:0000256" key="4">
    <source>
        <dbReference type="ARBA" id="ARBA00021420"/>
    </source>
</evidence>
<dbReference type="EC" id="4.6.1.1" evidence="3"/>
<dbReference type="GO" id="GO:0035556">
    <property type="term" value="P:intracellular signal transduction"/>
    <property type="evidence" value="ECO:0007669"/>
    <property type="project" value="InterPro"/>
</dbReference>
<keyword evidence="6" id="KW-0479">Metal-binding</keyword>
<keyword evidence="13 17" id="KW-0456">Lyase</keyword>
<sequence length="639" mass="71495" precursor="true">MLKKLPLSWSRYIPAGLTLALGVGLSALAFALVWDWEDKRRDYEMHRRIDDISIGIERQVNSDLDSVLALSDYMKAFSAVERSSFARFVARPLSVHPSLQLLAWAPRVPDSQRRNYETKARTETEPSFEITERGPRGELRKALQRSEYFPAFYVEPPAGNETVLGFDLASHPQIRAALDRGRDTGEMIVTNYVGLSQGNSPELGLLAIVPIYENSTKPTTLESRRQLLQGFVLGVFRGKDIFQTSLKGRNTDYLTIYLVSEAPDKQEAPSLLPQTGNPVLKNLPADRQIQQFAVQFQSESQQVLPASAAADLAMMQNCPILDNPGPNYTACRRRLKISGRQWSMYVSATPEIRRIRKHWRSWGTLTMGMLWTLIPVTYMLTALSRTAQIEKLARERIRQAEQLQAAYLQLELEQAKSEQLLLNVLPAAIALRLKDNEHNIAESFAEVTVMFADIVGFTELSSRISATAVVEVLNDIFSAFDHLADRHGLEKIKTIGDAYMVVGGLPTAREDHAEAVANMAIDMLHEIRLLSLEHSEPFSIRIGISSGPVVAGVIGLKKFIYDLWGDTVNIASRMESHGITGCIQVTAETYEILKDKYTFQKRGAIQVKGKGYMVTYLLTGKKIIDPAQTRIQASESPID</sequence>
<keyword evidence="18" id="KW-0175">Coiled coil</keyword>
<dbReference type="InterPro" id="IPR029787">
    <property type="entry name" value="Nucleotide_cyclase"/>
</dbReference>
<dbReference type="InterPro" id="IPR018297">
    <property type="entry name" value="A/G_cyclase_CS"/>
</dbReference>
<evidence type="ECO:0000313" key="22">
    <source>
        <dbReference type="EMBL" id="AFZ06242.1"/>
    </source>
</evidence>
<evidence type="ECO:0000256" key="10">
    <source>
        <dbReference type="ARBA" id="ARBA00022989"/>
    </source>
</evidence>
<proteinExistence type="inferred from homology"/>
<evidence type="ECO:0000256" key="6">
    <source>
        <dbReference type="ARBA" id="ARBA00022723"/>
    </source>
</evidence>
<evidence type="ECO:0000256" key="11">
    <source>
        <dbReference type="ARBA" id="ARBA00022998"/>
    </source>
</evidence>
<evidence type="ECO:0000256" key="2">
    <source>
        <dbReference type="ARBA" id="ARBA00004370"/>
    </source>
</evidence>
<evidence type="ECO:0000256" key="17">
    <source>
        <dbReference type="RuleBase" id="RU000405"/>
    </source>
</evidence>
<evidence type="ECO:0000259" key="20">
    <source>
        <dbReference type="PROSITE" id="PS50125"/>
    </source>
</evidence>
<reference evidence="22 23" key="1">
    <citation type="submission" date="2012-05" db="EMBL/GenBank/DDBJ databases">
        <title>Finished chromosome of genome of Oscillatoria sp. PCC 7112.</title>
        <authorList>
            <consortium name="US DOE Joint Genome Institute"/>
            <person name="Gugger M."/>
            <person name="Coursin T."/>
            <person name="Rippka R."/>
            <person name="Tandeau De Marsac N."/>
            <person name="Huntemann M."/>
            <person name="Wei C.-L."/>
            <person name="Han J."/>
            <person name="Detter J.C."/>
            <person name="Han C."/>
            <person name="Tapia R."/>
            <person name="Davenport K."/>
            <person name="Daligault H."/>
            <person name="Erkkila T."/>
            <person name="Gu W."/>
            <person name="Munk A.C.C."/>
            <person name="Teshima H."/>
            <person name="Xu Y."/>
            <person name="Chain P."/>
            <person name="Chen A."/>
            <person name="Krypides N."/>
            <person name="Mavromatis K."/>
            <person name="Markowitz V."/>
            <person name="Szeto E."/>
            <person name="Ivanova N."/>
            <person name="Mikhailova N."/>
            <person name="Ovchinnikova G."/>
            <person name="Pagani I."/>
            <person name="Pati A."/>
            <person name="Goodwin L."/>
            <person name="Peters L."/>
            <person name="Pitluck S."/>
            <person name="Woyke T."/>
            <person name="Kerfeld C."/>
        </authorList>
    </citation>
    <scope>NUCLEOTIDE SEQUENCE [LARGE SCALE GENOMIC DNA]</scope>
    <source>
        <strain evidence="22 23">PCC 7112</strain>
    </source>
</reference>
<feature type="transmembrane region" description="Helical" evidence="19">
    <location>
        <begin position="362"/>
        <end position="381"/>
    </location>
</feature>
<evidence type="ECO:0000256" key="12">
    <source>
        <dbReference type="ARBA" id="ARBA00023136"/>
    </source>
</evidence>
<dbReference type="HOGENOM" id="CLU_465185_0_0_3"/>
<dbReference type="Gene3D" id="3.30.70.1230">
    <property type="entry name" value="Nucleotide cyclase"/>
    <property type="match status" value="1"/>
</dbReference>
<organism evidence="22 23">
    <name type="scientific">Phormidium nigroviride PCC 7112</name>
    <dbReference type="NCBI Taxonomy" id="179408"/>
    <lineage>
        <taxon>Bacteria</taxon>
        <taxon>Bacillati</taxon>
        <taxon>Cyanobacteriota</taxon>
        <taxon>Cyanophyceae</taxon>
        <taxon>Oscillatoriophycideae</taxon>
        <taxon>Oscillatoriales</taxon>
        <taxon>Oscillatoriaceae</taxon>
        <taxon>Phormidium</taxon>
    </lineage>
</organism>
<dbReference type="PROSITE" id="PS50839">
    <property type="entry name" value="CHASE"/>
    <property type="match status" value="1"/>
</dbReference>
<dbReference type="STRING" id="179408.Osc7112_1749"/>
<dbReference type="eggNOG" id="COG3614">
    <property type="taxonomic scope" value="Bacteria"/>
</dbReference>
<keyword evidence="23" id="KW-1185">Reference proteome</keyword>
<dbReference type="OrthoDB" id="456159at2"/>
<comment type="subcellular location">
    <subcellularLocation>
        <location evidence="2">Membrane</location>
    </subcellularLocation>
</comment>
<dbReference type="GO" id="GO:0004016">
    <property type="term" value="F:adenylate cyclase activity"/>
    <property type="evidence" value="ECO:0007669"/>
    <property type="project" value="UniProtKB-EC"/>
</dbReference>
<dbReference type="InterPro" id="IPR042240">
    <property type="entry name" value="CHASE_sf"/>
</dbReference>
<evidence type="ECO:0000259" key="21">
    <source>
        <dbReference type="PROSITE" id="PS50839"/>
    </source>
</evidence>
<evidence type="ECO:0000256" key="16">
    <source>
        <dbReference type="ARBA" id="ARBA00064436"/>
    </source>
</evidence>
<dbReference type="InterPro" id="IPR001054">
    <property type="entry name" value="A/G_cyclase"/>
</dbReference>
<dbReference type="eggNOG" id="COG2114">
    <property type="taxonomic scope" value="Bacteria"/>
</dbReference>
<evidence type="ECO:0000256" key="14">
    <source>
        <dbReference type="ARBA" id="ARBA00032597"/>
    </source>
</evidence>
<comment type="catalytic activity">
    <reaction evidence="1">
        <text>ATP = 3',5'-cyclic AMP + diphosphate</text>
        <dbReference type="Rhea" id="RHEA:15389"/>
        <dbReference type="ChEBI" id="CHEBI:30616"/>
        <dbReference type="ChEBI" id="CHEBI:33019"/>
        <dbReference type="ChEBI" id="CHEBI:58165"/>
        <dbReference type="EC" id="4.6.1.1"/>
    </reaction>
</comment>
<keyword evidence="9" id="KW-0460">Magnesium</keyword>
<dbReference type="GO" id="GO:0005524">
    <property type="term" value="F:ATP binding"/>
    <property type="evidence" value="ECO:0007669"/>
    <property type="project" value="UniProtKB-KW"/>
</dbReference>
<comment type="similarity">
    <text evidence="17">Belongs to the adenylyl cyclase class-4/guanylyl cyclase family.</text>
</comment>
<gene>
    <name evidence="22" type="ORF">Osc7112_1749</name>
</gene>
<dbReference type="Pfam" id="PF00211">
    <property type="entry name" value="Guanylate_cyc"/>
    <property type="match status" value="1"/>
</dbReference>
<dbReference type="PANTHER" id="PTHR11920">
    <property type="entry name" value="GUANYLYL CYCLASE"/>
    <property type="match status" value="1"/>
</dbReference>
<dbReference type="KEGG" id="oni:Osc7112_1749"/>
<dbReference type="SMART" id="SM01079">
    <property type="entry name" value="CHASE"/>
    <property type="match status" value="1"/>
</dbReference>
<keyword evidence="7" id="KW-0547">Nucleotide-binding</keyword>
<dbReference type="EMBL" id="CP003614">
    <property type="protein sequence ID" value="AFZ06242.1"/>
    <property type="molecule type" value="Genomic_DNA"/>
</dbReference>
<evidence type="ECO:0000256" key="13">
    <source>
        <dbReference type="ARBA" id="ARBA00023239"/>
    </source>
</evidence>
<evidence type="ECO:0000256" key="15">
    <source>
        <dbReference type="ARBA" id="ARBA00032637"/>
    </source>
</evidence>
<evidence type="ECO:0000256" key="5">
    <source>
        <dbReference type="ARBA" id="ARBA00022692"/>
    </source>
</evidence>
<keyword evidence="11" id="KW-0115">cAMP biosynthesis</keyword>
<dbReference type="PROSITE" id="PS00452">
    <property type="entry name" value="GUANYLATE_CYCLASE_1"/>
    <property type="match status" value="1"/>
</dbReference>
<keyword evidence="8" id="KW-0067">ATP-binding</keyword>
<dbReference type="InterPro" id="IPR006189">
    <property type="entry name" value="CHASE_dom"/>
</dbReference>
<dbReference type="GO" id="GO:0005886">
    <property type="term" value="C:plasma membrane"/>
    <property type="evidence" value="ECO:0007669"/>
    <property type="project" value="UniProtKB-ARBA"/>
</dbReference>
<keyword evidence="10 19" id="KW-1133">Transmembrane helix</keyword>
<dbReference type="SUPFAM" id="SSF55073">
    <property type="entry name" value="Nucleotide cyclase"/>
    <property type="match status" value="1"/>
</dbReference>
<evidence type="ECO:0000256" key="1">
    <source>
        <dbReference type="ARBA" id="ARBA00001593"/>
    </source>
</evidence>
<dbReference type="GO" id="GO:0046872">
    <property type="term" value="F:metal ion binding"/>
    <property type="evidence" value="ECO:0007669"/>
    <property type="project" value="UniProtKB-KW"/>
</dbReference>
<dbReference type="Proteomes" id="UP000010478">
    <property type="component" value="Chromosome"/>
</dbReference>
<dbReference type="AlphaFoldDB" id="K9VFI6"/>
<dbReference type="PROSITE" id="PS50125">
    <property type="entry name" value="GUANYLATE_CYCLASE_2"/>
    <property type="match status" value="1"/>
</dbReference>
<dbReference type="PANTHER" id="PTHR11920:SF335">
    <property type="entry name" value="GUANYLATE CYCLASE"/>
    <property type="match status" value="1"/>
</dbReference>
<keyword evidence="12 19" id="KW-0472">Membrane</keyword>
<evidence type="ECO:0000256" key="3">
    <source>
        <dbReference type="ARBA" id="ARBA00012201"/>
    </source>
</evidence>
<dbReference type="Gene3D" id="3.30.450.350">
    <property type="entry name" value="CHASE domain"/>
    <property type="match status" value="1"/>
</dbReference>
<evidence type="ECO:0000313" key="23">
    <source>
        <dbReference type="Proteomes" id="UP000010478"/>
    </source>
</evidence>
<evidence type="ECO:0000256" key="9">
    <source>
        <dbReference type="ARBA" id="ARBA00022842"/>
    </source>
</evidence>
<dbReference type="RefSeq" id="WP_015175560.1">
    <property type="nucleotide sequence ID" value="NC_019729.1"/>
</dbReference>
<evidence type="ECO:0000256" key="19">
    <source>
        <dbReference type="SAM" id="Phobius"/>
    </source>
</evidence>
<dbReference type="Pfam" id="PF03924">
    <property type="entry name" value="CHASE"/>
    <property type="match status" value="1"/>
</dbReference>
<name>K9VFI6_9CYAN</name>
<evidence type="ECO:0000256" key="8">
    <source>
        <dbReference type="ARBA" id="ARBA00022840"/>
    </source>
</evidence>
<feature type="domain" description="Guanylate cyclase" evidence="20">
    <location>
        <begin position="448"/>
        <end position="575"/>
    </location>
</feature>
<dbReference type="FunFam" id="3.30.70.1230:FF:000033">
    <property type="entry name" value="Adenylate cyclase"/>
    <property type="match status" value="1"/>
</dbReference>
<comment type="subunit">
    <text evidence="16">Homodimer. Can also exist as monomer.</text>
</comment>
<evidence type="ECO:0000256" key="18">
    <source>
        <dbReference type="SAM" id="Coils"/>
    </source>
</evidence>
<dbReference type="SMART" id="SM00044">
    <property type="entry name" value="CYCc"/>
    <property type="match status" value="1"/>
</dbReference>
<feature type="coiled-coil region" evidence="18">
    <location>
        <begin position="393"/>
        <end position="420"/>
    </location>
</feature>
<accession>K9VFI6</accession>
<dbReference type="GO" id="GO:0006171">
    <property type="term" value="P:cAMP biosynthetic process"/>
    <property type="evidence" value="ECO:0007669"/>
    <property type="project" value="UniProtKB-KW"/>
</dbReference>
<protein>
    <recommendedName>
        <fullName evidence="4">Adenylate cyclase</fullName>
        <ecNumber evidence="3">4.6.1.1</ecNumber>
    </recommendedName>
    <alternativeName>
        <fullName evidence="14">ATP pyrophosphate-lyase</fullName>
    </alternativeName>
    <alternativeName>
        <fullName evidence="15">Adenylyl cyclase</fullName>
    </alternativeName>
</protein>
<feature type="transmembrane region" description="Helical" evidence="19">
    <location>
        <begin position="12"/>
        <end position="34"/>
    </location>
</feature>
<dbReference type="InterPro" id="IPR050401">
    <property type="entry name" value="Cyclic_nucleotide_synthase"/>
</dbReference>
<feature type="domain" description="CHASE" evidence="21">
    <location>
        <begin position="76"/>
        <end position="246"/>
    </location>
</feature>